<dbReference type="PANTHER" id="PTHR11614">
    <property type="entry name" value="PHOSPHOLIPASE-RELATED"/>
    <property type="match status" value="1"/>
</dbReference>
<dbReference type="RefSeq" id="WP_107663201.1">
    <property type="nucleotide sequence ID" value="NZ_PZKG01000022.1"/>
</dbReference>
<evidence type="ECO:0000313" key="2">
    <source>
        <dbReference type="EMBL" id="PTE22426.1"/>
    </source>
</evidence>
<dbReference type="EMBL" id="PZKG01000022">
    <property type="protein sequence ID" value="PTE22426.1"/>
    <property type="molecule type" value="Genomic_DNA"/>
</dbReference>
<dbReference type="InterPro" id="IPR051044">
    <property type="entry name" value="MAG_DAG_Lipase"/>
</dbReference>
<dbReference type="SUPFAM" id="SSF53474">
    <property type="entry name" value="alpha/beta-Hydrolases"/>
    <property type="match status" value="1"/>
</dbReference>
<dbReference type="AlphaFoldDB" id="A0A2T4JX17"/>
<gene>
    <name evidence="2" type="ORF">C5F48_07055</name>
</gene>
<proteinExistence type="predicted"/>
<keyword evidence="2" id="KW-0378">Hydrolase</keyword>
<dbReference type="Proteomes" id="UP000241010">
    <property type="component" value="Unassembled WGS sequence"/>
</dbReference>
<dbReference type="GO" id="GO:0016787">
    <property type="term" value="F:hydrolase activity"/>
    <property type="evidence" value="ECO:0007669"/>
    <property type="project" value="UniProtKB-KW"/>
</dbReference>
<dbReference type="InterPro" id="IPR022742">
    <property type="entry name" value="Hydrolase_4"/>
</dbReference>
<organism evidence="2 3">
    <name type="scientific">Cereibacter changlensis JA139</name>
    <dbReference type="NCBI Taxonomy" id="1188249"/>
    <lineage>
        <taxon>Bacteria</taxon>
        <taxon>Pseudomonadati</taxon>
        <taxon>Pseudomonadota</taxon>
        <taxon>Alphaproteobacteria</taxon>
        <taxon>Rhodobacterales</taxon>
        <taxon>Paracoccaceae</taxon>
        <taxon>Cereibacter</taxon>
    </lineage>
</organism>
<accession>A0A2T4JX17</accession>
<evidence type="ECO:0000313" key="3">
    <source>
        <dbReference type="Proteomes" id="UP000241010"/>
    </source>
</evidence>
<feature type="domain" description="Serine aminopeptidase S33" evidence="1">
    <location>
        <begin position="39"/>
        <end position="290"/>
    </location>
</feature>
<dbReference type="Pfam" id="PF12146">
    <property type="entry name" value="Hydrolase_4"/>
    <property type="match status" value="1"/>
</dbReference>
<name>A0A2T4JX17_9RHOB</name>
<dbReference type="OrthoDB" id="9788260at2"/>
<keyword evidence="3" id="KW-1185">Reference proteome</keyword>
<evidence type="ECO:0000259" key="1">
    <source>
        <dbReference type="Pfam" id="PF12146"/>
    </source>
</evidence>
<reference evidence="2 3" key="1">
    <citation type="submission" date="2018-03" db="EMBL/GenBank/DDBJ databases">
        <title>Cereibacter changlensis.</title>
        <authorList>
            <person name="Meyer T.E."/>
            <person name="Miller S."/>
            <person name="Lodha T."/>
            <person name="Gandham S."/>
            <person name="Chintalapati S."/>
            <person name="Chintalapati V.R."/>
        </authorList>
    </citation>
    <scope>NUCLEOTIDE SEQUENCE [LARGE SCALE GENOMIC DNA]</scope>
    <source>
        <strain evidence="2 3">JA139</strain>
    </source>
</reference>
<protein>
    <submittedName>
        <fullName evidence="2">Alpha/beta hydrolase</fullName>
    </submittedName>
</protein>
<dbReference type="InterPro" id="IPR029058">
    <property type="entry name" value="AB_hydrolase_fold"/>
</dbReference>
<sequence>MSEAPLHPLAEGPPGGFARWVQSLDGVRLRAAVWPQGDRGTVLLFPGRTEYVEKYGRAAADLAARGYASVAIDWRGQGLSDRALADPLTGHVGDFAEYQLDIQAMLGLVASAGLPQPLYLMSHSMGGCIALRALHRGLEVRAAAFCAPMWGLRLKPATRIVAQQLAAMSRLFQQSHRYAPGTSRFSYMTDAGFEGNVLTTDPEMFGWMKAQVAAVPELGLAGPSLGWLHAALVECRTLAARRSPALPAFCAVGSAERVVDPAAIHSRMADWPGGTLSVVQGAEHEILMETPAIRRGFIDSATALFGANR</sequence>
<dbReference type="Gene3D" id="3.40.50.1820">
    <property type="entry name" value="alpha/beta hydrolase"/>
    <property type="match status" value="1"/>
</dbReference>
<comment type="caution">
    <text evidence="2">The sequence shown here is derived from an EMBL/GenBank/DDBJ whole genome shotgun (WGS) entry which is preliminary data.</text>
</comment>